<dbReference type="InterPro" id="IPR000073">
    <property type="entry name" value="AB_hydrolase_1"/>
</dbReference>
<feature type="domain" description="AB hydrolase-1" evidence="2">
    <location>
        <begin position="11"/>
        <end position="237"/>
    </location>
</feature>
<dbReference type="PANTHER" id="PTHR43798">
    <property type="entry name" value="MONOACYLGLYCEROL LIPASE"/>
    <property type="match status" value="1"/>
</dbReference>
<dbReference type="RefSeq" id="WP_213162198.1">
    <property type="nucleotide sequence ID" value="NZ_CP058214.1"/>
</dbReference>
<dbReference type="Proteomes" id="UP000593594">
    <property type="component" value="Chromosome"/>
</dbReference>
<evidence type="ECO:0000313" key="3">
    <source>
        <dbReference type="EMBL" id="QPC44829.1"/>
    </source>
</evidence>
<dbReference type="InterPro" id="IPR029058">
    <property type="entry name" value="AB_hydrolase_fold"/>
</dbReference>
<dbReference type="PRINTS" id="PR00412">
    <property type="entry name" value="EPOXHYDRLASE"/>
</dbReference>
<dbReference type="KEGG" id="kmn:HW532_20280"/>
<dbReference type="InterPro" id="IPR000639">
    <property type="entry name" value="Epox_hydrolase-like"/>
</dbReference>
<proteinExistence type="predicted"/>
<reference evidence="3 4" key="1">
    <citation type="submission" date="2020-06" db="EMBL/GenBank/DDBJ databases">
        <title>Genome sequence of 2 isolates from Red Sea Mangroves.</title>
        <authorList>
            <person name="Sefrji F."/>
            <person name="Michoud G."/>
            <person name="Merlino G."/>
            <person name="Daffonchio D."/>
        </authorList>
    </citation>
    <scope>NUCLEOTIDE SEQUENCE [LARGE SCALE GENOMIC DNA]</scope>
    <source>
        <strain evidence="3 4">R1DC25</strain>
    </source>
</reference>
<keyword evidence="4" id="KW-1185">Reference proteome</keyword>
<gene>
    <name evidence="3" type="ORF">HW532_20280</name>
</gene>
<accession>A0A7S8C7K2</accession>
<protein>
    <submittedName>
        <fullName evidence="3">Alpha/beta fold hydrolase</fullName>
    </submittedName>
</protein>
<keyword evidence="1 3" id="KW-0378">Hydrolase</keyword>
<dbReference type="SUPFAM" id="SSF53474">
    <property type="entry name" value="alpha/beta-Hydrolases"/>
    <property type="match status" value="1"/>
</dbReference>
<dbReference type="InterPro" id="IPR050266">
    <property type="entry name" value="AB_hydrolase_sf"/>
</dbReference>
<dbReference type="GO" id="GO:0016787">
    <property type="term" value="F:hydrolase activity"/>
    <property type="evidence" value="ECO:0007669"/>
    <property type="project" value="UniProtKB-KW"/>
</dbReference>
<dbReference type="EMBL" id="CP058214">
    <property type="protein sequence ID" value="QPC44829.1"/>
    <property type="molecule type" value="Genomic_DNA"/>
</dbReference>
<evidence type="ECO:0000259" key="2">
    <source>
        <dbReference type="Pfam" id="PF12697"/>
    </source>
</evidence>
<evidence type="ECO:0000256" key="1">
    <source>
        <dbReference type="ARBA" id="ARBA00022801"/>
    </source>
</evidence>
<organism evidence="3 4">
    <name type="scientific">Kaustia mangrovi</name>
    <dbReference type="NCBI Taxonomy" id="2593653"/>
    <lineage>
        <taxon>Bacteria</taxon>
        <taxon>Pseudomonadati</taxon>
        <taxon>Pseudomonadota</taxon>
        <taxon>Alphaproteobacteria</taxon>
        <taxon>Hyphomicrobiales</taxon>
        <taxon>Parvibaculaceae</taxon>
        <taxon>Kaustia</taxon>
    </lineage>
</organism>
<dbReference type="Pfam" id="PF12697">
    <property type="entry name" value="Abhydrolase_6"/>
    <property type="match status" value="1"/>
</dbReference>
<evidence type="ECO:0000313" key="4">
    <source>
        <dbReference type="Proteomes" id="UP000593594"/>
    </source>
</evidence>
<dbReference type="AlphaFoldDB" id="A0A7S8C7K2"/>
<dbReference type="Gene3D" id="3.40.50.1820">
    <property type="entry name" value="alpha/beta hydrolase"/>
    <property type="match status" value="1"/>
</dbReference>
<name>A0A7S8C7K2_9HYPH</name>
<sequence length="257" mass="27998">MTQPTLAFLDGLGGHTDIWSFQTAYFSGSYPVAPWSAWGYPPSPPSPSITLEELADRLEEYLKAIEARRAVLIGYSLGGMLALHMARHCPERIAGLVLIATSAAFGNREAPFQKAFLETWLGPLEAGRTMSEIAWQAVEMLASDAADPVGASLVRRTLARMPPALFRRHIELIAGFDMRAELARIACPALVVAGAQDPFAPPAMMARMAARLPSGRFALVEDAGHFVPFEQPEAVNRLIGAFLDEIPQRCRRKARAA</sequence>
<dbReference type="PRINTS" id="PR00111">
    <property type="entry name" value="ABHYDROLASE"/>
</dbReference>
<dbReference type="GO" id="GO:0016020">
    <property type="term" value="C:membrane"/>
    <property type="evidence" value="ECO:0007669"/>
    <property type="project" value="TreeGrafter"/>
</dbReference>
<dbReference type="PANTHER" id="PTHR43798:SF31">
    <property type="entry name" value="AB HYDROLASE SUPERFAMILY PROTEIN YCLE"/>
    <property type="match status" value="1"/>
</dbReference>